<evidence type="ECO:0000256" key="1">
    <source>
        <dbReference type="SAM" id="SignalP"/>
    </source>
</evidence>
<comment type="caution">
    <text evidence="3">The sequence shown here is derived from an EMBL/GenBank/DDBJ whole genome shotgun (WGS) entry which is preliminary data.</text>
</comment>
<dbReference type="EMBL" id="WUBS01000002">
    <property type="protein sequence ID" value="NDL61729.1"/>
    <property type="molecule type" value="Genomic_DNA"/>
</dbReference>
<dbReference type="GO" id="GO:0015833">
    <property type="term" value="P:peptide transport"/>
    <property type="evidence" value="ECO:0007669"/>
    <property type="project" value="TreeGrafter"/>
</dbReference>
<dbReference type="Gene3D" id="3.90.76.10">
    <property type="entry name" value="Dipeptide-binding Protein, Domain 1"/>
    <property type="match status" value="1"/>
</dbReference>
<dbReference type="Gene3D" id="3.10.105.10">
    <property type="entry name" value="Dipeptide-binding Protein, Domain 3"/>
    <property type="match status" value="1"/>
</dbReference>
<evidence type="ECO:0000259" key="2">
    <source>
        <dbReference type="Pfam" id="PF00496"/>
    </source>
</evidence>
<keyword evidence="1" id="KW-0732">Signal</keyword>
<dbReference type="InterPro" id="IPR030678">
    <property type="entry name" value="Peptide/Ni-bd"/>
</dbReference>
<evidence type="ECO:0000313" key="3">
    <source>
        <dbReference type="EMBL" id="NDL61729.1"/>
    </source>
</evidence>
<dbReference type="SUPFAM" id="SSF53850">
    <property type="entry name" value="Periplasmic binding protein-like II"/>
    <property type="match status" value="1"/>
</dbReference>
<feature type="domain" description="Solute-binding protein family 5" evidence="2">
    <location>
        <begin position="71"/>
        <end position="437"/>
    </location>
</feature>
<dbReference type="PANTHER" id="PTHR30290">
    <property type="entry name" value="PERIPLASMIC BINDING COMPONENT OF ABC TRANSPORTER"/>
    <property type="match status" value="1"/>
</dbReference>
<feature type="chain" id="PRO_5032328691" evidence="1">
    <location>
        <begin position="22"/>
        <end position="522"/>
    </location>
</feature>
<keyword evidence="4" id="KW-1185">Reference proteome</keyword>
<dbReference type="PROSITE" id="PS51257">
    <property type="entry name" value="PROKAR_LIPOPROTEIN"/>
    <property type="match status" value="1"/>
</dbReference>
<dbReference type="GO" id="GO:0043190">
    <property type="term" value="C:ATP-binding cassette (ABC) transporter complex"/>
    <property type="evidence" value="ECO:0007669"/>
    <property type="project" value="InterPro"/>
</dbReference>
<feature type="signal peptide" evidence="1">
    <location>
        <begin position="1"/>
        <end position="21"/>
    </location>
</feature>
<reference evidence="3 4" key="2">
    <citation type="submission" date="2020-02" db="EMBL/GenBank/DDBJ databases">
        <title>The new genus of Enterobacteriales.</title>
        <authorList>
            <person name="Kim I.S."/>
        </authorList>
    </citation>
    <scope>NUCLEOTIDE SEQUENCE [LARGE SCALE GENOMIC DNA]</scope>
    <source>
        <strain evidence="3 4">SAP-6</strain>
    </source>
</reference>
<gene>
    <name evidence="3" type="ORF">GRH90_03000</name>
</gene>
<dbReference type="GO" id="GO:1904680">
    <property type="term" value="F:peptide transmembrane transporter activity"/>
    <property type="evidence" value="ECO:0007669"/>
    <property type="project" value="TreeGrafter"/>
</dbReference>
<reference evidence="3 4" key="1">
    <citation type="submission" date="2019-12" db="EMBL/GenBank/DDBJ databases">
        <authorList>
            <person name="Lee S.D."/>
        </authorList>
    </citation>
    <scope>NUCLEOTIDE SEQUENCE [LARGE SCALE GENOMIC DNA]</scope>
    <source>
        <strain evidence="3 4">SAP-6</strain>
    </source>
</reference>
<evidence type="ECO:0000313" key="4">
    <source>
        <dbReference type="Proteomes" id="UP000461443"/>
    </source>
</evidence>
<accession>A0A845SCV1</accession>
<dbReference type="RefSeq" id="WP_162364416.1">
    <property type="nucleotide sequence ID" value="NZ_WUBS01000002.1"/>
</dbReference>
<dbReference type="Gene3D" id="3.40.190.10">
    <property type="entry name" value="Periplasmic binding protein-like II"/>
    <property type="match status" value="1"/>
</dbReference>
<dbReference type="InterPro" id="IPR039424">
    <property type="entry name" value="SBP_5"/>
</dbReference>
<dbReference type="Pfam" id="PF00496">
    <property type="entry name" value="SBP_bac_5"/>
    <property type="match status" value="1"/>
</dbReference>
<dbReference type="GO" id="GO:0030288">
    <property type="term" value="C:outer membrane-bounded periplasmic space"/>
    <property type="evidence" value="ECO:0007669"/>
    <property type="project" value="UniProtKB-ARBA"/>
</dbReference>
<sequence>MKLAVSSLLFTALACAFNARATTPADTLVIVQSIDDASSFDPAEGFELTTVQSFNSLYQRLLQSNPHNPIELKPTLADSWQAGADNRSLTFTLRPHTQFASGHPLRPEDVIFSLSRVIKLNLEPSFILTQLGWNEKNVDGMLQKVDDNRVKISWTADVSPAYVLSLLSAPVSSIIDAEEALAHQQNNDFGHGWLGRHSAGTGPYKIRSYVPHEVLVLQANPSSPEGAPKLANVLIKNVPEPAARRLLVEQGDADIARNLGADQMAALTGKSGVTPMAVPMASLYFLQFNADASPALKNPAFWEAARYLFDYHGIAEDLMKGQFQVHQSFLPDGYPGALRDEPYRYDPEKAKQILAKAGLANVSFTISVSNQPPYLDIAQALQGSFAKGGVAVDVAPGLSSQISTSVKSHNYQATLTSWGPDYFDPNTNAAAFAYNPEDGSKTLAWRANWHIPELSKQTLAATAQSDPHRRVEMYRQMQKQVMQSSPYVIGLQARNLIAVRDNLKGYIQGINPDMVFYSRVTK</sequence>
<organism evidence="3 4">
    <name type="scientific">Acerihabitans arboris</name>
    <dbReference type="NCBI Taxonomy" id="2691583"/>
    <lineage>
        <taxon>Bacteria</taxon>
        <taxon>Pseudomonadati</taxon>
        <taxon>Pseudomonadota</taxon>
        <taxon>Gammaproteobacteria</taxon>
        <taxon>Enterobacterales</taxon>
        <taxon>Pectobacteriaceae</taxon>
        <taxon>Acerihabitans</taxon>
    </lineage>
</organism>
<dbReference type="PIRSF" id="PIRSF002741">
    <property type="entry name" value="MppA"/>
    <property type="match status" value="1"/>
</dbReference>
<dbReference type="Proteomes" id="UP000461443">
    <property type="component" value="Unassembled WGS sequence"/>
</dbReference>
<protein>
    <submittedName>
        <fullName evidence="3">ABC transporter substrate-binding protein</fullName>
    </submittedName>
</protein>
<name>A0A845SCV1_9GAMM</name>
<dbReference type="AlphaFoldDB" id="A0A845SCV1"/>
<dbReference type="CDD" id="cd08512">
    <property type="entry name" value="PBP2_NikA_DppA_OppA_like_7"/>
    <property type="match status" value="1"/>
</dbReference>
<dbReference type="InterPro" id="IPR000914">
    <property type="entry name" value="SBP_5_dom"/>
</dbReference>
<proteinExistence type="predicted"/>